<dbReference type="GO" id="GO:0005525">
    <property type="term" value="F:GTP binding"/>
    <property type="evidence" value="ECO:0007669"/>
    <property type="project" value="InterPro"/>
</dbReference>
<feature type="compositionally biased region" description="Basic and acidic residues" evidence="10">
    <location>
        <begin position="46"/>
        <end position="80"/>
    </location>
</feature>
<evidence type="ECO:0000259" key="11">
    <source>
        <dbReference type="PROSITE" id="PS50031"/>
    </source>
</evidence>
<evidence type="ECO:0000313" key="14">
    <source>
        <dbReference type="EMBL" id="KAB1221745.1"/>
    </source>
</evidence>
<feature type="compositionally biased region" description="Polar residues" evidence="10">
    <location>
        <begin position="86"/>
        <end position="95"/>
    </location>
</feature>
<keyword evidence="9" id="KW-0472">Membrane</keyword>
<keyword evidence="5" id="KW-0479">Metal-binding</keyword>
<feature type="domain" description="EH" evidence="11">
    <location>
        <begin position="281"/>
        <end position="346"/>
    </location>
</feature>
<dbReference type="FunFam" id="3.40.50.300:FF:000147">
    <property type="entry name" value="EH domain-containing protein 1"/>
    <property type="match status" value="1"/>
</dbReference>
<keyword evidence="6" id="KW-0547">Nucleotide-binding</keyword>
<dbReference type="GO" id="GO:0006897">
    <property type="term" value="P:endocytosis"/>
    <property type="evidence" value="ECO:0007669"/>
    <property type="project" value="UniProtKB-KW"/>
</dbReference>
<evidence type="ECO:0000256" key="7">
    <source>
        <dbReference type="ARBA" id="ARBA00022753"/>
    </source>
</evidence>
<evidence type="ECO:0000256" key="6">
    <source>
        <dbReference type="ARBA" id="ARBA00022741"/>
    </source>
</evidence>
<evidence type="ECO:0000256" key="9">
    <source>
        <dbReference type="ARBA" id="ARBA00023136"/>
    </source>
</evidence>
<reference evidence="14 15" key="1">
    <citation type="journal article" date="2019" name="Plant Biotechnol. J.">
        <title>The red bayberry genome and genetic basis of sex determination.</title>
        <authorList>
            <person name="Jia H.M."/>
            <person name="Jia H.J."/>
            <person name="Cai Q.L."/>
            <person name="Wang Y."/>
            <person name="Zhao H.B."/>
            <person name="Yang W.F."/>
            <person name="Wang G.Y."/>
            <person name="Li Y.H."/>
            <person name="Zhan D.L."/>
            <person name="Shen Y.T."/>
            <person name="Niu Q.F."/>
            <person name="Chang L."/>
            <person name="Qiu J."/>
            <person name="Zhao L."/>
            <person name="Xie H.B."/>
            <person name="Fu W.Y."/>
            <person name="Jin J."/>
            <person name="Li X.W."/>
            <person name="Jiao Y."/>
            <person name="Zhou C.C."/>
            <person name="Tu T."/>
            <person name="Chai C.Y."/>
            <person name="Gao J.L."/>
            <person name="Fan L.J."/>
            <person name="van de Weg E."/>
            <person name="Wang J.Y."/>
            <person name="Gao Z.S."/>
        </authorList>
    </citation>
    <scope>NUCLEOTIDE SEQUENCE [LARGE SCALE GENOMIC DNA]</scope>
    <source>
        <tissue evidence="14">Leaves</tissue>
    </source>
</reference>
<dbReference type="PANTHER" id="PTHR11216">
    <property type="entry name" value="EH DOMAIN"/>
    <property type="match status" value="1"/>
</dbReference>
<feature type="domain" description="Dynamin-type G" evidence="13">
    <location>
        <begin position="483"/>
        <end position="718"/>
    </location>
</feature>
<feature type="compositionally biased region" description="Polar residues" evidence="10">
    <location>
        <begin position="116"/>
        <end position="149"/>
    </location>
</feature>
<feature type="region of interest" description="Disordered" evidence="10">
    <location>
        <begin position="416"/>
        <end position="436"/>
    </location>
</feature>
<evidence type="ECO:0000259" key="13">
    <source>
        <dbReference type="PROSITE" id="PS51718"/>
    </source>
</evidence>
<dbReference type="InterPro" id="IPR008700">
    <property type="entry name" value="TypeIII_avirulence_cleave"/>
</dbReference>
<dbReference type="Pfam" id="PF18150">
    <property type="entry name" value="DUF5600"/>
    <property type="match status" value="1"/>
</dbReference>
<accession>A0A6A1W978</accession>
<dbReference type="GO" id="GO:0051260">
    <property type="term" value="P:protein homooligomerization"/>
    <property type="evidence" value="ECO:0007669"/>
    <property type="project" value="UniProtKB-ARBA"/>
</dbReference>
<dbReference type="Gene3D" id="3.40.50.300">
    <property type="entry name" value="P-loop containing nucleotide triphosphate hydrolases"/>
    <property type="match status" value="1"/>
</dbReference>
<dbReference type="GO" id="GO:0016197">
    <property type="term" value="P:endosomal transport"/>
    <property type="evidence" value="ECO:0007669"/>
    <property type="project" value="TreeGrafter"/>
</dbReference>
<dbReference type="GO" id="GO:0005886">
    <property type="term" value="C:plasma membrane"/>
    <property type="evidence" value="ECO:0007669"/>
    <property type="project" value="UniProtKB-SubCell"/>
</dbReference>
<keyword evidence="8" id="KW-0106">Calcium</keyword>
<evidence type="ECO:0000256" key="8">
    <source>
        <dbReference type="ARBA" id="ARBA00022837"/>
    </source>
</evidence>
<dbReference type="CDD" id="cd09913">
    <property type="entry name" value="EHD"/>
    <property type="match status" value="1"/>
</dbReference>
<dbReference type="InterPro" id="IPR030381">
    <property type="entry name" value="G_DYNAMIN_dom"/>
</dbReference>
<keyword evidence="4" id="KW-0254">Endocytosis</keyword>
<dbReference type="InterPro" id="IPR027417">
    <property type="entry name" value="P-loop_NTPase"/>
</dbReference>
<dbReference type="GO" id="GO:0010008">
    <property type="term" value="C:endosome membrane"/>
    <property type="evidence" value="ECO:0007669"/>
    <property type="project" value="UniProtKB-SubCell"/>
</dbReference>
<dbReference type="Gene3D" id="1.10.268.20">
    <property type="match status" value="2"/>
</dbReference>
<keyword evidence="3" id="KW-1003">Cell membrane</keyword>
<evidence type="ECO:0000256" key="10">
    <source>
        <dbReference type="SAM" id="MobiDB-lite"/>
    </source>
</evidence>
<dbReference type="Pfam" id="PF05627">
    <property type="entry name" value="AvrRpt-cleavage"/>
    <property type="match status" value="2"/>
</dbReference>
<feature type="region of interest" description="Disordered" evidence="10">
    <location>
        <begin position="46"/>
        <end position="151"/>
    </location>
</feature>
<gene>
    <name evidence="14" type="ORF">CJ030_MR2G011847</name>
</gene>
<feature type="domain" description="EF-hand" evidence="12">
    <location>
        <begin position="280"/>
        <end position="315"/>
    </location>
</feature>
<organism evidence="14 15">
    <name type="scientific">Morella rubra</name>
    <name type="common">Chinese bayberry</name>
    <dbReference type="NCBI Taxonomy" id="262757"/>
    <lineage>
        <taxon>Eukaryota</taxon>
        <taxon>Viridiplantae</taxon>
        <taxon>Streptophyta</taxon>
        <taxon>Embryophyta</taxon>
        <taxon>Tracheophyta</taxon>
        <taxon>Spermatophyta</taxon>
        <taxon>Magnoliopsida</taxon>
        <taxon>eudicotyledons</taxon>
        <taxon>Gunneridae</taxon>
        <taxon>Pentapetalae</taxon>
        <taxon>rosids</taxon>
        <taxon>fabids</taxon>
        <taxon>Fagales</taxon>
        <taxon>Myricaceae</taxon>
        <taxon>Morella</taxon>
    </lineage>
</organism>
<evidence type="ECO:0000256" key="4">
    <source>
        <dbReference type="ARBA" id="ARBA00022583"/>
    </source>
</evidence>
<dbReference type="Gene3D" id="1.10.238.10">
    <property type="entry name" value="EF-hand"/>
    <property type="match status" value="1"/>
</dbReference>
<dbReference type="SMART" id="SM00027">
    <property type="entry name" value="EH"/>
    <property type="match status" value="1"/>
</dbReference>
<dbReference type="InterPro" id="IPR031692">
    <property type="entry name" value="EHD_N"/>
</dbReference>
<dbReference type="SUPFAM" id="SSF52540">
    <property type="entry name" value="P-loop containing nucleoside triphosphate hydrolases"/>
    <property type="match status" value="1"/>
</dbReference>
<dbReference type="InterPro" id="IPR002048">
    <property type="entry name" value="EF_hand_dom"/>
</dbReference>
<dbReference type="OrthoDB" id="765662at2759"/>
<evidence type="ECO:0000256" key="2">
    <source>
        <dbReference type="ARBA" id="ARBA00004481"/>
    </source>
</evidence>
<dbReference type="PANTHER" id="PTHR11216:SF138">
    <property type="entry name" value="EH DOMAIN-CONTAINING PROTEIN 2"/>
    <property type="match status" value="1"/>
</dbReference>
<dbReference type="PROSITE" id="PS51718">
    <property type="entry name" value="G_DYNAMIN_2"/>
    <property type="match status" value="1"/>
</dbReference>
<dbReference type="Pfam" id="PF16880">
    <property type="entry name" value="EHD_N"/>
    <property type="match status" value="1"/>
</dbReference>
<dbReference type="InterPro" id="IPR040990">
    <property type="entry name" value="DUF5600"/>
</dbReference>
<comment type="caution">
    <text evidence="14">The sequence shown here is derived from an EMBL/GenBank/DDBJ whole genome shotgun (WGS) entry which is preliminary data.</text>
</comment>
<keyword evidence="7" id="KW-0967">Endosome</keyword>
<protein>
    <submittedName>
        <fullName evidence="14">EH domain-containing protein 1</fullName>
    </submittedName>
</protein>
<proteinExistence type="predicted"/>
<dbReference type="Proteomes" id="UP000516437">
    <property type="component" value="Chromosome 2"/>
</dbReference>
<dbReference type="GO" id="GO:0005509">
    <property type="term" value="F:calcium ion binding"/>
    <property type="evidence" value="ECO:0007669"/>
    <property type="project" value="InterPro"/>
</dbReference>
<dbReference type="InterPro" id="IPR011992">
    <property type="entry name" value="EF-hand-dom_pair"/>
</dbReference>
<dbReference type="InterPro" id="IPR000261">
    <property type="entry name" value="EH_dom"/>
</dbReference>
<evidence type="ECO:0000256" key="3">
    <source>
        <dbReference type="ARBA" id="ARBA00022475"/>
    </source>
</evidence>
<evidence type="ECO:0000259" key="12">
    <source>
        <dbReference type="PROSITE" id="PS50222"/>
    </source>
</evidence>
<dbReference type="SMART" id="SM00054">
    <property type="entry name" value="EFh"/>
    <property type="match status" value="2"/>
</dbReference>
<dbReference type="Pfam" id="PF00350">
    <property type="entry name" value="Dynamin_N"/>
    <property type="match status" value="1"/>
</dbReference>
<comment type="subcellular location">
    <subcellularLocation>
        <location evidence="1">Cell membrane</location>
        <topology evidence="1">Peripheral membrane protein</topology>
        <orientation evidence="1">Cytoplasmic side</orientation>
    </subcellularLocation>
    <subcellularLocation>
        <location evidence="2">Endosome membrane</location>
        <topology evidence="2">Peripheral membrane protein</topology>
    </subcellularLocation>
</comment>
<evidence type="ECO:0000256" key="5">
    <source>
        <dbReference type="ARBA" id="ARBA00022723"/>
    </source>
</evidence>
<dbReference type="PROSITE" id="PS50222">
    <property type="entry name" value="EF_HAND_2"/>
    <property type="match status" value="2"/>
</dbReference>
<dbReference type="CDD" id="cd00052">
    <property type="entry name" value="EH"/>
    <property type="match status" value="1"/>
</dbReference>
<dbReference type="InterPro" id="IPR045063">
    <property type="entry name" value="Dynamin_N"/>
</dbReference>
<dbReference type="EMBL" id="RXIC02000020">
    <property type="protein sequence ID" value="KAB1221745.1"/>
    <property type="molecule type" value="Genomic_DNA"/>
</dbReference>
<keyword evidence="15" id="KW-1185">Reference proteome</keyword>
<feature type="domain" description="EF-hand" evidence="12">
    <location>
        <begin position="316"/>
        <end position="349"/>
    </location>
</feature>
<evidence type="ECO:0000256" key="1">
    <source>
        <dbReference type="ARBA" id="ARBA00004413"/>
    </source>
</evidence>
<dbReference type="AlphaFoldDB" id="A0A6A1W978"/>
<dbReference type="Pfam" id="PF12763">
    <property type="entry name" value="EH"/>
    <property type="match status" value="1"/>
</dbReference>
<dbReference type="PROSITE" id="PS50031">
    <property type="entry name" value="EH"/>
    <property type="match status" value="1"/>
</dbReference>
<sequence>MHNKSRLNHPQKITWLQQLSYVPEFGDWDNDNTPYTPYFENARKERAAGVKMKTDGPKDNPEASMHRRESLQVKADHREVQGPPFVNSSKSTSSVQKHHIEGHRGHHARSRKTSDQQKNGSQYRSITSESGSHGGNSDYSVIMQPTQGRVRSDKKKISSEEGINSFSSSVVGLVEKSIGGHTSVGSTNKQHHRAPEIPKFGAWDETDPRSGEGYTVIFNQQIAEKQIASSQCPKAPQQPAGYHSNSQRHGGYCYRSKAVSAASFRKMEIGSGPLGSCSKEHQKIYQEWFNLADSDRDGRITGNDATKFFAMSKLSRTELKQVWAMADSKRQGFLGLTEFITAMQVVPNELFLNICLNVTLQMLYEGCFILKSNRSSQVDAISFYNAADSEDIKTPSMEGLDGLVAKTKALTINSHPELNGSVQPQPPPSTQWFGSKSAKKLSPSAVTSIVDGLKRLYIEKLKPLEVTYRFNDFGSPLMTNSDFDAKPMVMLLGQYSTGKTTFIKHLLRCNYPGAHIGPEPTTDRFVVVMSGPDERSIPGNTMAVNAEMPFSGLTTFGGAFLSKFECSQMPHPLLDQITFVDTPGVLSGEKQRTQRSYDFTGVISWFAAKCDLILLLFDPHKLDISDEFKRVIASLRGHDDKIRVVLNKADQVDTQQLMRVYGALMWSLGKVLNTPEVVRVYIGSFNDKPVDETVVGPIGRDLFLKEQDDLLSDLIDIPKKACDRRVQREFHLPPGDFPNVEHFKEVLNGYNIDKFEKLKPKMIQAVDDMLGYEIPELLKNFRNPYE</sequence>
<dbReference type="SUPFAM" id="SSF47473">
    <property type="entry name" value="EF-hand"/>
    <property type="match status" value="1"/>
</dbReference>
<name>A0A6A1W978_9ROSI</name>
<evidence type="ECO:0000313" key="15">
    <source>
        <dbReference type="Proteomes" id="UP000516437"/>
    </source>
</evidence>